<dbReference type="GO" id="GO:0005886">
    <property type="term" value="C:plasma membrane"/>
    <property type="evidence" value="ECO:0007669"/>
    <property type="project" value="UniProtKB-SubCell"/>
</dbReference>
<keyword evidence="6 12" id="KW-0812">Transmembrane</keyword>
<feature type="transmembrane region" description="Helical" evidence="12">
    <location>
        <begin position="118"/>
        <end position="141"/>
    </location>
</feature>
<evidence type="ECO:0000256" key="5">
    <source>
        <dbReference type="ARBA" id="ARBA00022617"/>
    </source>
</evidence>
<comment type="similarity">
    <text evidence="2">Belongs to the cytochrome ubiquinol oxidase subunit 2 family.</text>
</comment>
<keyword evidence="8" id="KW-0249">Electron transport</keyword>
<dbReference type="GO" id="GO:0046872">
    <property type="term" value="F:metal ion binding"/>
    <property type="evidence" value="ECO:0007669"/>
    <property type="project" value="UniProtKB-KW"/>
</dbReference>
<evidence type="ECO:0000256" key="3">
    <source>
        <dbReference type="ARBA" id="ARBA00022448"/>
    </source>
</evidence>
<evidence type="ECO:0000256" key="8">
    <source>
        <dbReference type="ARBA" id="ARBA00022982"/>
    </source>
</evidence>
<feature type="transmembrane region" description="Helical" evidence="12">
    <location>
        <begin position="6"/>
        <end position="36"/>
    </location>
</feature>
<evidence type="ECO:0000256" key="1">
    <source>
        <dbReference type="ARBA" id="ARBA00004651"/>
    </source>
</evidence>
<accession>A0A1G6ZI44</accession>
<dbReference type="EMBL" id="FNAF01000013">
    <property type="protein sequence ID" value="SDE02200.1"/>
    <property type="molecule type" value="Genomic_DNA"/>
</dbReference>
<evidence type="ECO:0000256" key="7">
    <source>
        <dbReference type="ARBA" id="ARBA00022723"/>
    </source>
</evidence>
<keyword evidence="10" id="KW-0408">Iron</keyword>
<dbReference type="AlphaFoldDB" id="A0A1G6ZI44"/>
<dbReference type="GO" id="GO:0019646">
    <property type="term" value="P:aerobic electron transport chain"/>
    <property type="evidence" value="ECO:0007669"/>
    <property type="project" value="TreeGrafter"/>
</dbReference>
<reference evidence="13 14" key="1">
    <citation type="submission" date="2016-10" db="EMBL/GenBank/DDBJ databases">
        <authorList>
            <person name="de Groot N.N."/>
        </authorList>
    </citation>
    <scope>NUCLEOTIDE SEQUENCE [LARGE SCALE GENOMIC DNA]</scope>
    <source>
        <strain evidence="13 14">DSM 20475</strain>
    </source>
</reference>
<sequence length="335" mass="37103">MDLNIIWFILVTVLFIGFFFLEGFDYGVGALIPIVGKTDEEKRVVLNTIGPFWDGNEVWLITAGGAIFAAFPHVYATLFSGFYLALFLILVCLILRACGIEFRSKRAESSWRNNWDKVISVTSLLSAVLWGVAVANLVAGVPIDQNMEFVGNFFTLLSPFTVLGGVVFALIFLYHGATYLQLKVGEQTVLDRLHALAPKLGIAMIVATVLWVVYAYLTTGMFDKPICFALCAGAAVCMILSVLCNLKARHGIAFIFIALAIALTTVTVFAGLFPNIMISTLNPEWSLDIYNASSSPYTLKLMTIVAICLVPVVLAYQTWSFYVFRKRIKKEDVHY</sequence>
<dbReference type="GO" id="GO:0016682">
    <property type="term" value="F:oxidoreductase activity, acting on diphenols and related substances as donors, oxygen as acceptor"/>
    <property type="evidence" value="ECO:0007669"/>
    <property type="project" value="TreeGrafter"/>
</dbReference>
<keyword evidence="11 12" id="KW-0472">Membrane</keyword>
<keyword evidence="9 12" id="KW-1133">Transmembrane helix</keyword>
<dbReference type="RefSeq" id="WP_091792290.1">
    <property type="nucleotide sequence ID" value="NZ_FNAF01000013.1"/>
</dbReference>
<keyword evidence="4" id="KW-1003">Cell membrane</keyword>
<feature type="transmembrane region" description="Helical" evidence="12">
    <location>
        <begin position="153"/>
        <end position="174"/>
    </location>
</feature>
<comment type="subcellular location">
    <subcellularLocation>
        <location evidence="1">Cell membrane</location>
        <topology evidence="1">Multi-pass membrane protein</topology>
    </subcellularLocation>
</comment>
<dbReference type="STRING" id="2741.SAMN04489866_11334"/>
<dbReference type="PANTHER" id="PTHR43141:SF5">
    <property type="entry name" value="CYTOCHROME BD-I UBIQUINOL OXIDASE SUBUNIT 2"/>
    <property type="match status" value="1"/>
</dbReference>
<evidence type="ECO:0000256" key="11">
    <source>
        <dbReference type="ARBA" id="ARBA00023136"/>
    </source>
</evidence>
<evidence type="ECO:0000256" key="9">
    <source>
        <dbReference type="ARBA" id="ARBA00022989"/>
    </source>
</evidence>
<keyword evidence="3" id="KW-0813">Transport</keyword>
<organism evidence="13 14">
    <name type="scientific">Peptococcus niger</name>
    <dbReference type="NCBI Taxonomy" id="2741"/>
    <lineage>
        <taxon>Bacteria</taxon>
        <taxon>Bacillati</taxon>
        <taxon>Bacillota</taxon>
        <taxon>Clostridia</taxon>
        <taxon>Eubacteriales</taxon>
        <taxon>Peptococcaceae</taxon>
        <taxon>Peptococcus</taxon>
    </lineage>
</organism>
<dbReference type="InterPro" id="IPR003317">
    <property type="entry name" value="Cyt-d_oxidase_su2"/>
</dbReference>
<feature type="transmembrane region" description="Helical" evidence="12">
    <location>
        <begin position="253"/>
        <end position="277"/>
    </location>
</feature>
<evidence type="ECO:0000256" key="10">
    <source>
        <dbReference type="ARBA" id="ARBA00023004"/>
    </source>
</evidence>
<evidence type="ECO:0000313" key="13">
    <source>
        <dbReference type="EMBL" id="SDE02200.1"/>
    </source>
</evidence>
<evidence type="ECO:0000313" key="14">
    <source>
        <dbReference type="Proteomes" id="UP000198995"/>
    </source>
</evidence>
<gene>
    <name evidence="13" type="ORF">SAMN04489866_11334</name>
</gene>
<evidence type="ECO:0000256" key="4">
    <source>
        <dbReference type="ARBA" id="ARBA00022475"/>
    </source>
</evidence>
<dbReference type="GO" id="GO:0070069">
    <property type="term" value="C:cytochrome complex"/>
    <property type="evidence" value="ECO:0007669"/>
    <property type="project" value="TreeGrafter"/>
</dbReference>
<dbReference type="PIRSF" id="PIRSF000267">
    <property type="entry name" value="Cyt_oxidse_sub2"/>
    <property type="match status" value="1"/>
</dbReference>
<keyword evidence="7" id="KW-0479">Metal-binding</keyword>
<protein>
    <submittedName>
        <fullName evidence="13">Cytochrome bd-I ubiquinol oxidase subunit 2 apoprotein</fullName>
    </submittedName>
</protein>
<dbReference type="OrthoDB" id="9776710at2"/>
<dbReference type="NCBIfam" id="TIGR00203">
    <property type="entry name" value="cydB"/>
    <property type="match status" value="1"/>
</dbReference>
<evidence type="ECO:0000256" key="2">
    <source>
        <dbReference type="ARBA" id="ARBA00007543"/>
    </source>
</evidence>
<dbReference type="GO" id="GO:0009055">
    <property type="term" value="F:electron transfer activity"/>
    <property type="evidence" value="ECO:0007669"/>
    <property type="project" value="TreeGrafter"/>
</dbReference>
<feature type="transmembrane region" description="Helical" evidence="12">
    <location>
        <begin position="297"/>
        <end position="319"/>
    </location>
</feature>
<feature type="transmembrane region" description="Helical" evidence="12">
    <location>
        <begin position="81"/>
        <end position="98"/>
    </location>
</feature>
<evidence type="ECO:0000256" key="6">
    <source>
        <dbReference type="ARBA" id="ARBA00022692"/>
    </source>
</evidence>
<name>A0A1G6ZI44_PEPNI</name>
<feature type="transmembrane region" description="Helical" evidence="12">
    <location>
        <begin position="226"/>
        <end position="246"/>
    </location>
</feature>
<feature type="transmembrane region" description="Helical" evidence="12">
    <location>
        <begin position="195"/>
        <end position="214"/>
    </location>
</feature>
<dbReference type="Pfam" id="PF02322">
    <property type="entry name" value="Cyt_bd_oxida_II"/>
    <property type="match status" value="1"/>
</dbReference>
<dbReference type="Proteomes" id="UP000198995">
    <property type="component" value="Unassembled WGS sequence"/>
</dbReference>
<proteinExistence type="inferred from homology"/>
<evidence type="ECO:0000256" key="12">
    <source>
        <dbReference type="SAM" id="Phobius"/>
    </source>
</evidence>
<dbReference type="PANTHER" id="PTHR43141">
    <property type="entry name" value="CYTOCHROME BD2 SUBUNIT II"/>
    <property type="match status" value="1"/>
</dbReference>
<keyword evidence="5" id="KW-0349">Heme</keyword>
<keyword evidence="14" id="KW-1185">Reference proteome</keyword>